<keyword evidence="1" id="KW-0472">Membrane</keyword>
<gene>
    <name evidence="2" type="ORF">DB895_14100</name>
</gene>
<name>A0A2U1JFP4_9FLAO</name>
<dbReference type="Proteomes" id="UP000245449">
    <property type="component" value="Unassembled WGS sequence"/>
</dbReference>
<evidence type="ECO:0000313" key="3">
    <source>
        <dbReference type="Proteomes" id="UP000245449"/>
    </source>
</evidence>
<sequence>RIRDPYVRWCERRSPSVSGGPVYSITSSLKYEQIFYFFRYLFFMFNFVIKFSCFFFHFFIFC</sequence>
<reference evidence="2 3" key="1">
    <citation type="submission" date="2018-04" db="EMBL/GenBank/DDBJ databases">
        <title>Flavobacterium sp. nov., isolated from glacier ice.</title>
        <authorList>
            <person name="Liu Q."/>
            <person name="Xin Y.-H."/>
        </authorList>
    </citation>
    <scope>NUCLEOTIDE SEQUENCE [LARGE SCALE GENOMIC DNA]</scope>
    <source>
        <strain evidence="2 3">RB1R5</strain>
    </source>
</reference>
<accession>A0A2U1JFP4</accession>
<proteinExistence type="predicted"/>
<feature type="transmembrane region" description="Helical" evidence="1">
    <location>
        <begin position="37"/>
        <end position="61"/>
    </location>
</feature>
<organism evidence="2 3">
    <name type="scientific">Flavobacterium psychrotolerans</name>
    <dbReference type="NCBI Taxonomy" id="2169410"/>
    <lineage>
        <taxon>Bacteria</taxon>
        <taxon>Pseudomonadati</taxon>
        <taxon>Bacteroidota</taxon>
        <taxon>Flavobacteriia</taxon>
        <taxon>Flavobacteriales</taxon>
        <taxon>Flavobacteriaceae</taxon>
        <taxon>Flavobacterium</taxon>
    </lineage>
</organism>
<dbReference type="EMBL" id="QCZI01000045">
    <property type="protein sequence ID" value="PWA03845.1"/>
    <property type="molecule type" value="Genomic_DNA"/>
</dbReference>
<comment type="caution">
    <text evidence="2">The sequence shown here is derived from an EMBL/GenBank/DDBJ whole genome shotgun (WGS) entry which is preliminary data.</text>
</comment>
<keyword evidence="3" id="KW-1185">Reference proteome</keyword>
<dbReference type="AlphaFoldDB" id="A0A2U1JFP4"/>
<keyword evidence="1" id="KW-0812">Transmembrane</keyword>
<evidence type="ECO:0000256" key="1">
    <source>
        <dbReference type="SAM" id="Phobius"/>
    </source>
</evidence>
<keyword evidence="1" id="KW-1133">Transmembrane helix</keyword>
<protein>
    <submittedName>
        <fullName evidence="2">Uncharacterized protein</fullName>
    </submittedName>
</protein>
<evidence type="ECO:0000313" key="2">
    <source>
        <dbReference type="EMBL" id="PWA03845.1"/>
    </source>
</evidence>
<feature type="non-terminal residue" evidence="2">
    <location>
        <position position="1"/>
    </location>
</feature>